<evidence type="ECO:0000313" key="3">
    <source>
        <dbReference type="Proteomes" id="UP000029714"/>
    </source>
</evidence>
<dbReference type="Proteomes" id="UP000029714">
    <property type="component" value="Unassembled WGS sequence"/>
</dbReference>
<dbReference type="Proteomes" id="UP000477070">
    <property type="component" value="Unassembled WGS sequence"/>
</dbReference>
<protein>
    <submittedName>
        <fullName evidence="2">Uncharacterized protein</fullName>
    </submittedName>
</protein>
<reference evidence="1 4" key="4">
    <citation type="submission" date="2019-12" db="EMBL/GenBank/DDBJ databases">
        <title>Multi-Generational Helicobacter saguini Isolates.</title>
        <authorList>
            <person name="Mannion A."/>
            <person name="Shen Z."/>
            <person name="Fox J.G."/>
        </authorList>
    </citation>
    <scope>NUCLEOTIDE SEQUENCE [LARGE SCALE GENOMIC DNA]</scope>
    <source>
        <strain evidence="1">16-048</strain>
        <strain evidence="4">16-048 (F4)</strain>
    </source>
</reference>
<organism evidence="2 3">
    <name type="scientific">Helicobacter saguini</name>
    <dbReference type="NCBI Taxonomy" id="1548018"/>
    <lineage>
        <taxon>Bacteria</taxon>
        <taxon>Pseudomonadati</taxon>
        <taxon>Campylobacterota</taxon>
        <taxon>Epsilonproteobacteria</taxon>
        <taxon>Campylobacterales</taxon>
        <taxon>Helicobacteraceae</taxon>
        <taxon>Helicobacter</taxon>
    </lineage>
</organism>
<gene>
    <name evidence="1" type="ORF">DCO61_05310</name>
    <name evidence="2" type="ORF">LS64_011405</name>
</gene>
<reference evidence="2" key="3">
    <citation type="submission" date="2018-04" db="EMBL/GenBank/DDBJ databases">
        <authorList>
            <person name="Sheh A."/>
            <person name="Shen Z."/>
            <person name="Mannion A.J."/>
            <person name="Fox J.G."/>
        </authorList>
    </citation>
    <scope>NUCLEOTIDE SEQUENCE</scope>
    <source>
        <strain evidence="2">MIT 97-6194</strain>
    </source>
</reference>
<accession>A0A347VT50</accession>
<reference evidence="2 3" key="2">
    <citation type="journal article" date="2016" name="Infect. Immun.">
        <title>Helicobacter saguini, a Novel Helicobacter Isolated from Cotton-Top Tamarins with Ulcerative Colitis, Has Proinflammatory Properties and Induces Typhlocolitis and Dysplasia in Gnotobiotic IL-10-/- Mice.</title>
        <authorList>
            <person name="Shen Z."/>
            <person name="Mannion A."/>
            <person name="Whary M.T."/>
            <person name="Muthupalani S."/>
            <person name="Sheh A."/>
            <person name="Feng Y."/>
            <person name="Gong G."/>
            <person name="Vandamme P."/>
            <person name="Holcombe H.R."/>
            <person name="Paster B.J."/>
            <person name="Fox J.G."/>
        </authorList>
    </citation>
    <scope>NUCLEOTIDE SEQUENCE [LARGE SCALE GENOMIC DNA]</scope>
    <source>
        <strain evidence="2 3">MIT 97-6194</strain>
    </source>
</reference>
<evidence type="ECO:0000313" key="4">
    <source>
        <dbReference type="Proteomes" id="UP000477070"/>
    </source>
</evidence>
<dbReference type="EMBL" id="QBIU01000001">
    <property type="protein sequence ID" value="MWV69440.1"/>
    <property type="molecule type" value="Genomic_DNA"/>
</dbReference>
<name>A0A347VT50_9HELI</name>
<proteinExistence type="predicted"/>
<evidence type="ECO:0000313" key="2">
    <source>
        <dbReference type="EMBL" id="TLD91758.1"/>
    </source>
</evidence>
<comment type="caution">
    <text evidence="2">The sequence shown here is derived from an EMBL/GenBank/DDBJ whole genome shotgun (WGS) entry which is preliminary data.</text>
</comment>
<keyword evidence="3" id="KW-1185">Reference proteome</keyword>
<dbReference type="EMBL" id="JRMP02000028">
    <property type="protein sequence ID" value="TLD91758.1"/>
    <property type="molecule type" value="Genomic_DNA"/>
</dbReference>
<dbReference type="RefSeq" id="WP_034574011.1">
    <property type="nucleotide sequence ID" value="NZ_JRMP02000028.1"/>
</dbReference>
<reference evidence="2 3" key="1">
    <citation type="journal article" date="2014" name="Genome Announc.">
        <title>Draft genome sequences of eight enterohepatic helicobacter species isolated from both laboratory and wild rodents.</title>
        <authorList>
            <person name="Sheh A."/>
            <person name="Shen Z."/>
            <person name="Fox J.G."/>
        </authorList>
    </citation>
    <scope>NUCLEOTIDE SEQUENCE [LARGE SCALE GENOMIC DNA]</scope>
    <source>
        <strain evidence="2 3">MIT 97-6194</strain>
    </source>
</reference>
<dbReference type="AlphaFoldDB" id="A0A347VT50"/>
<evidence type="ECO:0000313" key="1">
    <source>
        <dbReference type="EMBL" id="MWV69440.1"/>
    </source>
</evidence>
<dbReference type="STRING" id="1548018.LS64_14585"/>
<sequence length="282" mass="31434">MGWFSNFVSNVGSAIGSAAKAVVGGVVRGVSAAVDFVKECWNGTEKKAQETSVNIGSSRSYDYDNASMAETINVNNELNSFKNVASKEARKIEDMLVDECEEVFDKLMDSINEINERANLNIPLTMIRRDSKKLLKSIKGSIENDVITKISIDNATCKAILYLDAGANKTKQMKDFITNTSRDAIKRMRDSLNDTLQDNIDSIKDKIEMHIGNAESLHTRDSKVLNEIKNSKEGKEKEKMQLNIAFDMFEYANALDFIRNPLAKKGVKKGEEESLSYAFSQS</sequence>